<evidence type="ECO:0000256" key="1">
    <source>
        <dbReference type="SAM" id="Phobius"/>
    </source>
</evidence>
<keyword evidence="1" id="KW-0472">Membrane</keyword>
<dbReference type="EMBL" id="JRLW01000002">
    <property type="protein sequence ID" value="KGO90444.1"/>
    <property type="molecule type" value="Genomic_DNA"/>
</dbReference>
<comment type="caution">
    <text evidence="2">The sequence shown here is derived from an EMBL/GenBank/DDBJ whole genome shotgun (WGS) entry which is preliminary data.</text>
</comment>
<keyword evidence="3" id="KW-1185">Reference proteome</keyword>
<dbReference type="eggNOG" id="COG0671">
    <property type="taxonomic scope" value="Bacteria"/>
</dbReference>
<feature type="transmembrane region" description="Helical" evidence="1">
    <location>
        <begin position="108"/>
        <end position="126"/>
    </location>
</feature>
<evidence type="ECO:0000313" key="3">
    <source>
        <dbReference type="Proteomes" id="UP000030121"/>
    </source>
</evidence>
<evidence type="ECO:0008006" key="4">
    <source>
        <dbReference type="Google" id="ProtNLM"/>
    </source>
</evidence>
<dbReference type="AlphaFoldDB" id="A0A0A2MDT2"/>
<proteinExistence type="predicted"/>
<feature type="transmembrane region" description="Helical" evidence="1">
    <location>
        <begin position="185"/>
        <end position="203"/>
    </location>
</feature>
<name>A0A0A2MDT2_9FLAO</name>
<keyword evidence="1" id="KW-1133">Transmembrane helix</keyword>
<dbReference type="Proteomes" id="UP000030121">
    <property type="component" value="Unassembled WGS sequence"/>
</dbReference>
<accession>A0A0A2MDT2</accession>
<feature type="transmembrane region" description="Helical" evidence="1">
    <location>
        <begin position="7"/>
        <end position="28"/>
    </location>
</feature>
<dbReference type="STRING" id="1121899.GCA_000430025_01608"/>
<dbReference type="OrthoDB" id="9786064at2"/>
<feature type="transmembrane region" description="Helical" evidence="1">
    <location>
        <begin position="82"/>
        <end position="102"/>
    </location>
</feature>
<reference evidence="2 3" key="1">
    <citation type="submission" date="2013-09" db="EMBL/GenBank/DDBJ databases">
        <authorList>
            <person name="Zeng Z."/>
            <person name="Chen C."/>
        </authorList>
    </citation>
    <scope>NUCLEOTIDE SEQUENCE [LARGE SCALE GENOMIC DNA]</scope>
    <source>
        <strain evidence="2 3">GH29-5</strain>
    </source>
</reference>
<feature type="transmembrane region" description="Helical" evidence="1">
    <location>
        <begin position="40"/>
        <end position="62"/>
    </location>
</feature>
<feature type="transmembrane region" description="Helical" evidence="1">
    <location>
        <begin position="156"/>
        <end position="173"/>
    </location>
</feature>
<dbReference type="RefSeq" id="WP_026980063.1">
    <property type="nucleotide sequence ID" value="NZ_AUCZ01000007.1"/>
</dbReference>
<keyword evidence="1" id="KW-0812">Transmembrane</keyword>
<gene>
    <name evidence="2" type="ORF">Q764_02515</name>
</gene>
<organism evidence="2 3">
    <name type="scientific">Flavobacterium suncheonense GH29-5 = DSM 17707</name>
    <dbReference type="NCBI Taxonomy" id="1121899"/>
    <lineage>
        <taxon>Bacteria</taxon>
        <taxon>Pseudomonadati</taxon>
        <taxon>Bacteroidota</taxon>
        <taxon>Flavobacteriia</taxon>
        <taxon>Flavobacteriales</taxon>
        <taxon>Flavobacteriaceae</taxon>
        <taxon>Flavobacterium</taxon>
    </lineage>
</organism>
<protein>
    <recommendedName>
        <fullName evidence="4">Phosphatidic acid phosphatase type 2/haloperoxidase domain-containing protein</fullName>
    </recommendedName>
</protein>
<evidence type="ECO:0000313" key="2">
    <source>
        <dbReference type="EMBL" id="KGO90444.1"/>
    </source>
</evidence>
<sequence>MDFNKALPVFSYIFHPLLVSIYGALFYFFVTKGFFYPHEIYLTLIQIAILTIFLPISTYFLLKSLGLAKSGIMLHETRERRLPLAFQSMFFLVLTQHSFSTVAVPELYYFYTGALISSVLALLLSVFHSKASLHMIGICGLTVFITGISLHYGLPFFGLIAFLIVMTGCVASSRLYMEAHSLKEILIGTFIGVLPQIGLWYYWL</sequence>